<accession>A0A8S0XL06</accession>
<dbReference type="GO" id="GO:0005694">
    <property type="term" value="C:chromosome"/>
    <property type="evidence" value="ECO:0007669"/>
    <property type="project" value="InterPro"/>
</dbReference>
<dbReference type="PANTHER" id="PTHR30015">
    <property type="entry name" value="MRR RESTRICTION SYSTEM PROTEIN"/>
    <property type="match status" value="1"/>
</dbReference>
<keyword evidence="3" id="KW-0255">Endonuclease</keyword>
<dbReference type="Gene3D" id="3.40.1350.10">
    <property type="match status" value="1"/>
</dbReference>
<dbReference type="GO" id="GO:0015666">
    <property type="term" value="F:restriction endodeoxyribonuclease activity"/>
    <property type="evidence" value="ECO:0007669"/>
    <property type="project" value="TreeGrafter"/>
</dbReference>
<dbReference type="Gene3D" id="3.30.65.10">
    <property type="entry name" value="Bacterial Topoisomerase I, domain 1"/>
    <property type="match status" value="1"/>
</dbReference>
<dbReference type="GO" id="GO:0003677">
    <property type="term" value="F:DNA binding"/>
    <property type="evidence" value="ECO:0007669"/>
    <property type="project" value="InterPro"/>
</dbReference>
<protein>
    <submittedName>
        <fullName evidence="3">Restriction endonuclease</fullName>
    </submittedName>
</protein>
<feature type="domain" description="Restriction endonuclease type IV Mrr" evidence="2">
    <location>
        <begin position="36"/>
        <end position="146"/>
    </location>
</feature>
<organism evidence="3 4">
    <name type="scientific">Candidatus Methylobacter favarea</name>
    <dbReference type="NCBI Taxonomy" id="2707345"/>
    <lineage>
        <taxon>Bacteria</taxon>
        <taxon>Pseudomonadati</taxon>
        <taxon>Pseudomonadota</taxon>
        <taxon>Gammaproteobacteria</taxon>
        <taxon>Methylococcales</taxon>
        <taxon>Methylococcaceae</taxon>
        <taxon>Methylobacter</taxon>
    </lineage>
</organism>
<dbReference type="Proteomes" id="UP000494216">
    <property type="component" value="Unassembled WGS sequence"/>
</dbReference>
<dbReference type="InterPro" id="IPR007560">
    <property type="entry name" value="Restrct_endonuc_IV_Mrr"/>
</dbReference>
<dbReference type="Pfam" id="PF04471">
    <property type="entry name" value="Mrr_cat"/>
    <property type="match status" value="1"/>
</dbReference>
<keyword evidence="4" id="KW-1185">Reference proteome</keyword>
<evidence type="ECO:0000259" key="1">
    <source>
        <dbReference type="Pfam" id="PF01396"/>
    </source>
</evidence>
<reference evidence="3 4" key="1">
    <citation type="submission" date="2020-02" db="EMBL/GenBank/DDBJ databases">
        <authorList>
            <person name="Hogendoorn C."/>
        </authorList>
    </citation>
    <scope>NUCLEOTIDE SEQUENCE [LARGE SCALE GENOMIC DNA]</scope>
    <source>
        <strain evidence="3">METHB21</strain>
    </source>
</reference>
<dbReference type="InterPro" id="IPR011856">
    <property type="entry name" value="tRNA_endonuc-like_dom_sf"/>
</dbReference>
<dbReference type="GO" id="GO:0003916">
    <property type="term" value="F:DNA topoisomerase activity"/>
    <property type="evidence" value="ECO:0007669"/>
    <property type="project" value="InterPro"/>
</dbReference>
<dbReference type="Pfam" id="PF01396">
    <property type="entry name" value="Zn_ribbon_Top1"/>
    <property type="match status" value="1"/>
</dbReference>
<keyword evidence="3" id="KW-0540">Nuclease</keyword>
<dbReference type="InterPro" id="IPR013498">
    <property type="entry name" value="Topo_IA_Znf"/>
</dbReference>
<dbReference type="AlphaFoldDB" id="A0A8S0XL06"/>
<evidence type="ECO:0000259" key="2">
    <source>
        <dbReference type="Pfam" id="PF04471"/>
    </source>
</evidence>
<dbReference type="SUPFAM" id="SSF52980">
    <property type="entry name" value="Restriction endonuclease-like"/>
    <property type="match status" value="1"/>
</dbReference>
<dbReference type="InterPro" id="IPR011335">
    <property type="entry name" value="Restrct_endonuc-II-like"/>
</dbReference>
<feature type="domain" description="DNA topoisomerase type IA zn finger" evidence="1">
    <location>
        <begin position="169"/>
        <end position="205"/>
    </location>
</feature>
<keyword evidence="3" id="KW-0378">Hydrolase</keyword>
<proteinExistence type="predicted"/>
<gene>
    <name evidence="3" type="ORF">METHB2_70049</name>
</gene>
<evidence type="ECO:0000313" key="4">
    <source>
        <dbReference type="Proteomes" id="UP000494216"/>
    </source>
</evidence>
<dbReference type="PANTHER" id="PTHR30015:SF7">
    <property type="entry name" value="TYPE IV METHYL-DIRECTED RESTRICTION ENZYME ECOKMRR"/>
    <property type="match status" value="1"/>
</dbReference>
<comment type="caution">
    <text evidence="3">The sequence shown here is derived from an EMBL/GenBank/DDBJ whole genome shotgun (WGS) entry which is preliminary data.</text>
</comment>
<dbReference type="SUPFAM" id="SSF57783">
    <property type="entry name" value="Zinc beta-ribbon"/>
    <property type="match status" value="1"/>
</dbReference>
<dbReference type="InterPro" id="IPR052906">
    <property type="entry name" value="Type_IV_Methyl-Rstrct_Enzyme"/>
</dbReference>
<sequence>MPFIFVLGALLSFFNRRKRESLLADTRQRSNQGLLLDMDWREFEMLVNEAFRQRGFAITESGVNGKDGGVDLILRKDGDTYLVQCKYWKSFKVGVQIVRELYGVMAAKGAAGSYVVTSGVFTDDAQNFAKGRNIELIDGNALSHLIKKSSSPAYSPNPIFKETQNDLCCPVCGSAMVKRVSRKGNKAGQAFLGCTRFPSCRGTRPTY</sequence>
<dbReference type="GO" id="GO:0009307">
    <property type="term" value="P:DNA restriction-modification system"/>
    <property type="evidence" value="ECO:0007669"/>
    <property type="project" value="InterPro"/>
</dbReference>
<dbReference type="RefSeq" id="WP_174627215.1">
    <property type="nucleotide sequence ID" value="NZ_CADCXN010000102.1"/>
</dbReference>
<dbReference type="EMBL" id="CADCXN010000102">
    <property type="protein sequence ID" value="CAA9892442.1"/>
    <property type="molecule type" value="Genomic_DNA"/>
</dbReference>
<evidence type="ECO:0000313" key="3">
    <source>
        <dbReference type="EMBL" id="CAA9892442.1"/>
    </source>
</evidence>
<name>A0A8S0XL06_9GAMM</name>
<dbReference type="GO" id="GO:0006265">
    <property type="term" value="P:DNA topological change"/>
    <property type="evidence" value="ECO:0007669"/>
    <property type="project" value="InterPro"/>
</dbReference>